<dbReference type="EMBL" id="JAUSRF010000021">
    <property type="protein sequence ID" value="MDP9839983.1"/>
    <property type="molecule type" value="Genomic_DNA"/>
</dbReference>
<evidence type="ECO:0000256" key="3">
    <source>
        <dbReference type="PROSITE-ProRule" id="PRU00284"/>
    </source>
</evidence>
<evidence type="ECO:0000256" key="2">
    <source>
        <dbReference type="ARBA" id="ARBA00029447"/>
    </source>
</evidence>
<feature type="domain" description="HAMP" evidence="6">
    <location>
        <begin position="213"/>
        <end position="266"/>
    </location>
</feature>
<dbReference type="Gene3D" id="1.10.287.950">
    <property type="entry name" value="Methyl-accepting chemotaxis protein"/>
    <property type="match status" value="1"/>
</dbReference>
<dbReference type="InterPro" id="IPR047347">
    <property type="entry name" value="YvaQ-like_sensor"/>
</dbReference>
<sequence>MRYLSQMRIRVLLPALFGLVIVIAFAQGGMALFSLSTLKQQVHEIGRERMPRNTLIAKMDHSISVIRRSYADLLLADDAEEIKVNEQTIATRMNERDALIKQYSDMITLPKTRELFSTLQSGVGAYDAAAKTLVGLVEAGRHEEAQSVYRGPMRDAAKTMTDALDTTAANNQAISDEALIAADAAYDQALASTYLALALAAIIAIGAACISFFRVAKPIDAITRSMGLLAGGDNERPIPFIERRDEIGSMAAAVEIFRVNALERIRLEREADDNRDLMEHERGVREQQKMVEAGHVKVAVDGLGSGLSNLADGNLGYRIATPFHGELEALRTNFNASMSKLQATMVSVGENAHAINAGTNEIRSAADDLSRRTEQQAASVEETAAALEQVTTAVSDSSRRAREAGQLVEKTKNGAEHSGAIVRDAVAAMEAIEQSSTEIGNIIGVIDDIAFQTNLLALNAGVEAARAGEAGKGFAVVAQEVRELAQRSANAAKEIKSLINRSGEQVRNGVALVGETGTALKEIVSEVQHINRLVAEIVTTAQEQATGLKEINTAVNTMDQGTQKNAAMVEETTAATHSLAREAAGLIDLLGQFRLGDAAPQAPVRAAAPVAASPASRPAASPARALGHKVAASFGGAAPRGEDWSEF</sequence>
<protein>
    <submittedName>
        <fullName evidence="7">Methyl-accepting chemotaxis protein</fullName>
    </submittedName>
</protein>
<dbReference type="CDD" id="cd19411">
    <property type="entry name" value="MCP2201-like_sensor"/>
    <property type="match status" value="1"/>
</dbReference>
<dbReference type="CDD" id="cd11386">
    <property type="entry name" value="MCP_signal"/>
    <property type="match status" value="1"/>
</dbReference>
<feature type="domain" description="HAMP" evidence="6">
    <location>
        <begin position="294"/>
        <end position="346"/>
    </location>
</feature>
<evidence type="ECO:0000313" key="8">
    <source>
        <dbReference type="Proteomes" id="UP001241472"/>
    </source>
</evidence>
<dbReference type="InterPro" id="IPR003660">
    <property type="entry name" value="HAMP_dom"/>
</dbReference>
<feature type="domain" description="Methyl-accepting transducer" evidence="5">
    <location>
        <begin position="351"/>
        <end position="580"/>
    </location>
</feature>
<dbReference type="Pfam" id="PF12729">
    <property type="entry name" value="4HB_MCP_1"/>
    <property type="match status" value="1"/>
</dbReference>
<dbReference type="SUPFAM" id="SSF58104">
    <property type="entry name" value="Methyl-accepting chemotaxis protein (MCP) signaling domain"/>
    <property type="match status" value="1"/>
</dbReference>
<dbReference type="InterPro" id="IPR024478">
    <property type="entry name" value="HlyB_4HB_MCP"/>
</dbReference>
<dbReference type="RefSeq" id="WP_306839160.1">
    <property type="nucleotide sequence ID" value="NZ_JAUSRF010000021.1"/>
</dbReference>
<evidence type="ECO:0000313" key="7">
    <source>
        <dbReference type="EMBL" id="MDP9839983.1"/>
    </source>
</evidence>
<keyword evidence="1" id="KW-0145">Chemotaxis</keyword>
<dbReference type="Pfam" id="PF00015">
    <property type="entry name" value="MCPsignal"/>
    <property type="match status" value="1"/>
</dbReference>
<dbReference type="SUPFAM" id="SSF158472">
    <property type="entry name" value="HAMP domain-like"/>
    <property type="match status" value="1"/>
</dbReference>
<keyword evidence="3" id="KW-0807">Transducer</keyword>
<dbReference type="SMART" id="SM00283">
    <property type="entry name" value="MA"/>
    <property type="match status" value="1"/>
</dbReference>
<dbReference type="PROSITE" id="PS50885">
    <property type="entry name" value="HAMP"/>
    <property type="match status" value="2"/>
</dbReference>
<dbReference type="Pfam" id="PF00672">
    <property type="entry name" value="HAMP"/>
    <property type="match status" value="1"/>
</dbReference>
<dbReference type="Proteomes" id="UP001241472">
    <property type="component" value="Unassembled WGS sequence"/>
</dbReference>
<proteinExistence type="inferred from homology"/>
<organism evidence="7 8">
    <name type="scientific">Neorhizobium huautlense</name>
    <dbReference type="NCBI Taxonomy" id="67774"/>
    <lineage>
        <taxon>Bacteria</taxon>
        <taxon>Pseudomonadati</taxon>
        <taxon>Pseudomonadota</taxon>
        <taxon>Alphaproteobacteria</taxon>
        <taxon>Hyphomicrobiales</taxon>
        <taxon>Rhizobiaceae</taxon>
        <taxon>Rhizobium/Agrobacterium group</taxon>
        <taxon>Neorhizobium</taxon>
    </lineage>
</organism>
<gene>
    <name evidence="7" type="ORF">J2T09_004763</name>
</gene>
<dbReference type="SMART" id="SM00304">
    <property type="entry name" value="HAMP"/>
    <property type="match status" value="2"/>
</dbReference>
<evidence type="ECO:0000259" key="6">
    <source>
        <dbReference type="PROSITE" id="PS50885"/>
    </source>
</evidence>
<evidence type="ECO:0000256" key="1">
    <source>
        <dbReference type="ARBA" id="ARBA00022500"/>
    </source>
</evidence>
<dbReference type="PANTHER" id="PTHR43531">
    <property type="entry name" value="PROTEIN ICFG"/>
    <property type="match status" value="1"/>
</dbReference>
<evidence type="ECO:0000256" key="4">
    <source>
        <dbReference type="SAM" id="Phobius"/>
    </source>
</evidence>
<evidence type="ECO:0000259" key="5">
    <source>
        <dbReference type="PROSITE" id="PS50111"/>
    </source>
</evidence>
<keyword evidence="8" id="KW-1185">Reference proteome</keyword>
<reference evidence="7 8" key="1">
    <citation type="submission" date="2023-07" db="EMBL/GenBank/DDBJ databases">
        <title>Sorghum-associated microbial communities from plants grown in Nebraska, USA.</title>
        <authorList>
            <person name="Schachtman D."/>
        </authorList>
    </citation>
    <scope>NUCLEOTIDE SEQUENCE [LARGE SCALE GENOMIC DNA]</scope>
    <source>
        <strain evidence="7 8">DS1307</strain>
    </source>
</reference>
<dbReference type="PANTHER" id="PTHR43531:SF11">
    <property type="entry name" value="METHYL-ACCEPTING CHEMOTAXIS PROTEIN 3"/>
    <property type="match status" value="1"/>
</dbReference>
<dbReference type="Gene3D" id="1.10.8.500">
    <property type="entry name" value="HAMP domain in histidine kinase"/>
    <property type="match status" value="1"/>
</dbReference>
<feature type="transmembrane region" description="Helical" evidence="4">
    <location>
        <begin position="194"/>
        <end position="216"/>
    </location>
</feature>
<name>A0ABT9PZS4_9HYPH</name>
<dbReference type="InterPro" id="IPR004089">
    <property type="entry name" value="MCPsignal_dom"/>
</dbReference>
<keyword evidence="4" id="KW-1133">Transmembrane helix</keyword>
<comment type="similarity">
    <text evidence="2">Belongs to the methyl-accepting chemotaxis (MCP) protein family.</text>
</comment>
<dbReference type="CDD" id="cd06225">
    <property type="entry name" value="HAMP"/>
    <property type="match status" value="1"/>
</dbReference>
<keyword evidence="4" id="KW-0812">Transmembrane</keyword>
<accession>A0ABT9PZS4</accession>
<comment type="caution">
    <text evidence="7">The sequence shown here is derived from an EMBL/GenBank/DDBJ whole genome shotgun (WGS) entry which is preliminary data.</text>
</comment>
<keyword evidence="4" id="KW-0472">Membrane</keyword>
<dbReference type="PROSITE" id="PS50111">
    <property type="entry name" value="CHEMOTAXIS_TRANSDUC_2"/>
    <property type="match status" value="1"/>
</dbReference>
<dbReference type="InterPro" id="IPR051310">
    <property type="entry name" value="MCP_chemotaxis"/>
</dbReference>